<dbReference type="SUPFAM" id="SSF50978">
    <property type="entry name" value="WD40 repeat-like"/>
    <property type="match status" value="1"/>
</dbReference>
<protein>
    <submittedName>
        <fullName evidence="6">Uncharacterized protein</fullName>
    </submittedName>
</protein>
<proteinExistence type="predicted"/>
<evidence type="ECO:0000256" key="3">
    <source>
        <dbReference type="ARBA" id="ARBA00022737"/>
    </source>
</evidence>
<gene>
    <name evidence="6" type="ORF">IE077_003321</name>
</gene>
<name>A0ABQ7J8J8_9APIC</name>
<sequence>MLGPVASISFEQTIFLNNDDARAAGEKFDCGTFFVSTTLGSLLRVNSAFFYELSANNRRGCILIEGFQSSISSVCLHPKQPHCALTTSSGHLQIWNQEKRTLLHSQFFSKLRPTILKFSFCGNHLLVGFSNGILKIMTTEEYLERSSFRPSKTSSSHVSQFIYSRCIVGMPAVKVLPTKFHFAFSPLLLWILPFSLSALMIGQYALISQKKGKALEILKIGYQQVSLFTCRDLT</sequence>
<keyword evidence="4" id="KW-0966">Cell projection</keyword>
<dbReference type="Gene3D" id="2.130.10.10">
    <property type="entry name" value="YVTN repeat-like/Quinoprotein amine dehydrogenase"/>
    <property type="match status" value="1"/>
</dbReference>
<dbReference type="InterPro" id="IPR036322">
    <property type="entry name" value="WD40_repeat_dom_sf"/>
</dbReference>
<evidence type="ECO:0000256" key="2">
    <source>
        <dbReference type="ARBA" id="ARBA00022574"/>
    </source>
</evidence>
<organism evidence="6 7">
    <name type="scientific">Cardiosporidium cionae</name>
    <dbReference type="NCBI Taxonomy" id="476202"/>
    <lineage>
        <taxon>Eukaryota</taxon>
        <taxon>Sar</taxon>
        <taxon>Alveolata</taxon>
        <taxon>Apicomplexa</taxon>
        <taxon>Aconoidasida</taxon>
        <taxon>Nephromycida</taxon>
        <taxon>Cardiosporidium</taxon>
    </lineage>
</organism>
<keyword evidence="5" id="KW-0472">Membrane</keyword>
<dbReference type="InterPro" id="IPR015943">
    <property type="entry name" value="WD40/YVTN_repeat-like_dom_sf"/>
</dbReference>
<dbReference type="PANTHER" id="PTHR13720">
    <property type="entry name" value="WD-40 REPEAT PROTEIN"/>
    <property type="match status" value="1"/>
</dbReference>
<dbReference type="EMBL" id="JADAQX010000425">
    <property type="protein sequence ID" value="KAF8820302.1"/>
    <property type="molecule type" value="Genomic_DNA"/>
</dbReference>
<evidence type="ECO:0000313" key="6">
    <source>
        <dbReference type="EMBL" id="KAF8820302.1"/>
    </source>
</evidence>
<dbReference type="PANTHER" id="PTHR13720:SF13">
    <property type="entry name" value="CILIA- AND FLAGELLA-ASSOCIATED PROTEIN 251"/>
    <property type="match status" value="1"/>
</dbReference>
<feature type="transmembrane region" description="Helical" evidence="5">
    <location>
        <begin position="187"/>
        <end position="207"/>
    </location>
</feature>
<comment type="caution">
    <text evidence="6">The sequence shown here is derived from an EMBL/GenBank/DDBJ whole genome shotgun (WGS) entry which is preliminary data.</text>
</comment>
<evidence type="ECO:0000256" key="5">
    <source>
        <dbReference type="SAM" id="Phobius"/>
    </source>
</evidence>
<accession>A0ABQ7J8J8</accession>
<evidence type="ECO:0000256" key="4">
    <source>
        <dbReference type="ARBA" id="ARBA00023273"/>
    </source>
</evidence>
<dbReference type="Proteomes" id="UP000823046">
    <property type="component" value="Unassembled WGS sequence"/>
</dbReference>
<keyword evidence="7" id="KW-1185">Reference proteome</keyword>
<keyword evidence="5" id="KW-1133">Transmembrane helix</keyword>
<keyword evidence="3" id="KW-0677">Repeat</keyword>
<evidence type="ECO:0000313" key="7">
    <source>
        <dbReference type="Proteomes" id="UP000823046"/>
    </source>
</evidence>
<comment type="subcellular location">
    <subcellularLocation>
        <location evidence="1">Cell projection</location>
        <location evidence="1">Cilium</location>
    </subcellularLocation>
</comment>
<dbReference type="InterPro" id="IPR050630">
    <property type="entry name" value="WD_repeat_EMAP"/>
</dbReference>
<reference evidence="6 7" key="1">
    <citation type="journal article" date="2020" name="bioRxiv">
        <title>Metabolic contributions of an alphaproteobacterial endosymbiont in the apicomplexan Cardiosporidium cionae.</title>
        <authorList>
            <person name="Hunter E.S."/>
            <person name="Paight C.J."/>
            <person name="Lane C.E."/>
        </authorList>
    </citation>
    <scope>NUCLEOTIDE SEQUENCE [LARGE SCALE GENOMIC DNA]</scope>
    <source>
        <strain evidence="6">ESH_2018</strain>
    </source>
</reference>
<keyword evidence="2" id="KW-0853">WD repeat</keyword>
<keyword evidence="5" id="KW-0812">Transmembrane</keyword>
<evidence type="ECO:0000256" key="1">
    <source>
        <dbReference type="ARBA" id="ARBA00004138"/>
    </source>
</evidence>